<dbReference type="SUPFAM" id="SSF54593">
    <property type="entry name" value="Glyoxalase/Bleomycin resistance protein/Dihydroxybiphenyl dioxygenase"/>
    <property type="match status" value="1"/>
</dbReference>
<dbReference type="PROSITE" id="PS51819">
    <property type="entry name" value="VOC"/>
    <property type="match status" value="1"/>
</dbReference>
<dbReference type="InterPro" id="IPR004360">
    <property type="entry name" value="Glyas_Fos-R_dOase_dom"/>
</dbReference>
<dbReference type="InterPro" id="IPR037523">
    <property type="entry name" value="VOC_core"/>
</dbReference>
<evidence type="ECO:0000313" key="4">
    <source>
        <dbReference type="EMBL" id="WOT07013.1"/>
    </source>
</evidence>
<gene>
    <name evidence="4" type="ORF">RGE70_11715</name>
</gene>
<dbReference type="Gene3D" id="3.10.180.10">
    <property type="entry name" value="2,3-Dihydroxybiphenyl 1,2-Dioxygenase, domain 1"/>
    <property type="match status" value="1"/>
</dbReference>
<keyword evidence="5" id="KW-1185">Reference proteome</keyword>
<evidence type="ECO:0000313" key="5">
    <source>
        <dbReference type="Proteomes" id="UP001529491"/>
    </source>
</evidence>
<dbReference type="RefSeq" id="WP_310472971.1">
    <property type="nucleotide sequence ID" value="NZ_CP136522.1"/>
</dbReference>
<dbReference type="GO" id="GO:0016829">
    <property type="term" value="F:lyase activity"/>
    <property type="evidence" value="ECO:0007669"/>
    <property type="project" value="UniProtKB-KW"/>
</dbReference>
<proteinExistence type="predicted"/>
<dbReference type="InterPro" id="IPR051785">
    <property type="entry name" value="MMCE/EMCE_epimerase"/>
</dbReference>
<name>A0ABZ0K364_9GAMM</name>
<accession>A0ABZ0K364</accession>
<feature type="region of interest" description="Disordered" evidence="2">
    <location>
        <begin position="1"/>
        <end position="21"/>
    </location>
</feature>
<keyword evidence="1" id="KW-0479">Metal-binding</keyword>
<evidence type="ECO:0000256" key="2">
    <source>
        <dbReference type="SAM" id="MobiDB-lite"/>
    </source>
</evidence>
<protein>
    <submittedName>
        <fullName evidence="4">Lactoylglutathione lyase family protein</fullName>
    </submittedName>
</protein>
<dbReference type="Proteomes" id="UP001529491">
    <property type="component" value="Chromosome"/>
</dbReference>
<dbReference type="InterPro" id="IPR019883">
    <property type="entry name" value="Lactoylglutathione_lyase"/>
</dbReference>
<dbReference type="PANTHER" id="PTHR43048:SF6">
    <property type="entry name" value="BLR8189 PROTEIN"/>
    <property type="match status" value="1"/>
</dbReference>
<sequence length="187" mass="21384">MGATSTPTDATNNADLERFNTNTPYPRTFSHIGISVPDLEKAVQFYTEVLGWYVIMQPTEVIEDDSPIGVMCTDVFGAGWERFKIAHLSTGDRIGVELFEFKNQQNPKDNFEYWKTGIFHFCVQDPNVEELADKIVAAGGKKRMKAPRYYFPGEKPYRMIYMEDPFGNILEIYSHSYELQYASGAYS</sequence>
<dbReference type="Pfam" id="PF00903">
    <property type="entry name" value="Glyoxalase"/>
    <property type="match status" value="1"/>
</dbReference>
<reference evidence="4 5" key="1">
    <citation type="submission" date="2023-10" db="EMBL/GenBank/DDBJ databases">
        <title>Complete genome sequence of Shewanella sp. DAU334.</title>
        <authorList>
            <person name="Lee Y.-S."/>
            <person name="Jeong H.-R."/>
            <person name="Hwang E.-J."/>
            <person name="Choi Y.-L."/>
            <person name="Kim G.-D."/>
        </authorList>
    </citation>
    <scope>NUCLEOTIDE SEQUENCE [LARGE SCALE GENOMIC DNA]</scope>
    <source>
        <strain evidence="4 5">DAU334</strain>
    </source>
</reference>
<dbReference type="EMBL" id="CP136522">
    <property type="protein sequence ID" value="WOT07013.1"/>
    <property type="molecule type" value="Genomic_DNA"/>
</dbReference>
<dbReference type="CDD" id="cd16361">
    <property type="entry name" value="VOC_ShValD_like"/>
    <property type="match status" value="1"/>
</dbReference>
<feature type="domain" description="VOC" evidence="3">
    <location>
        <begin position="28"/>
        <end position="175"/>
    </location>
</feature>
<keyword evidence="4" id="KW-0456">Lyase</keyword>
<dbReference type="PANTHER" id="PTHR43048">
    <property type="entry name" value="METHYLMALONYL-COA EPIMERASE"/>
    <property type="match status" value="1"/>
</dbReference>
<evidence type="ECO:0000256" key="1">
    <source>
        <dbReference type="ARBA" id="ARBA00022723"/>
    </source>
</evidence>
<dbReference type="InterPro" id="IPR029068">
    <property type="entry name" value="Glyas_Bleomycin-R_OHBP_Dase"/>
</dbReference>
<dbReference type="NCBIfam" id="TIGR03645">
    <property type="entry name" value="glyox_marine"/>
    <property type="match status" value="1"/>
</dbReference>
<evidence type="ECO:0000259" key="3">
    <source>
        <dbReference type="PROSITE" id="PS51819"/>
    </source>
</evidence>
<organism evidence="4 5">
    <name type="scientific">Shewanella youngdeokensis</name>
    <dbReference type="NCBI Taxonomy" id="2999068"/>
    <lineage>
        <taxon>Bacteria</taxon>
        <taxon>Pseudomonadati</taxon>
        <taxon>Pseudomonadota</taxon>
        <taxon>Gammaproteobacteria</taxon>
        <taxon>Alteromonadales</taxon>
        <taxon>Shewanellaceae</taxon>
        <taxon>Shewanella</taxon>
    </lineage>
</organism>